<gene>
    <name evidence="1" type="ORF">Cba03nite_21970</name>
</gene>
<dbReference type="Proteomes" id="UP000601223">
    <property type="component" value="Unassembled WGS sequence"/>
</dbReference>
<proteinExistence type="predicted"/>
<protein>
    <submittedName>
        <fullName evidence="1">Uncharacterized protein</fullName>
    </submittedName>
</protein>
<evidence type="ECO:0000313" key="2">
    <source>
        <dbReference type="Proteomes" id="UP000601223"/>
    </source>
</evidence>
<name>A0A8J3NIH2_9ACTN</name>
<accession>A0A8J3NIH2</accession>
<evidence type="ECO:0000313" key="1">
    <source>
        <dbReference type="EMBL" id="GIF80848.1"/>
    </source>
</evidence>
<dbReference type="AlphaFoldDB" id="A0A8J3NIH2"/>
<dbReference type="EMBL" id="BONF01000011">
    <property type="protein sequence ID" value="GIF80848.1"/>
    <property type="molecule type" value="Genomic_DNA"/>
</dbReference>
<organism evidence="1 2">
    <name type="scientific">Catellatospora bangladeshensis</name>
    <dbReference type="NCBI Taxonomy" id="310355"/>
    <lineage>
        <taxon>Bacteria</taxon>
        <taxon>Bacillati</taxon>
        <taxon>Actinomycetota</taxon>
        <taxon>Actinomycetes</taxon>
        <taxon>Micromonosporales</taxon>
        <taxon>Micromonosporaceae</taxon>
        <taxon>Catellatospora</taxon>
    </lineage>
</organism>
<sequence>MNVPYPSFVHQPLLIPEYPNDDLVQGDDLAFGPAFWLAHLLLTMGDPDDAPQDYGVTAAAYDSMVERLSDAALPWPVFQIPFGGGHTILVIYASYEDENNVEFIVRHSDWGRLGYLGNIGPSHSGPGLSWQELTTIAAYSPDCDTEPGLSDPAQRLLLLLPMLGDAATPSEVTEVVTHALIQCGISEESAPGFADKLVGREEDQQNTWSAGPDNPIPVCSSRRSARQVPIALGITAEAARALADALTGAAR</sequence>
<comment type="caution">
    <text evidence="1">The sequence shown here is derived from an EMBL/GenBank/DDBJ whole genome shotgun (WGS) entry which is preliminary data.</text>
</comment>
<reference evidence="1 2" key="1">
    <citation type="submission" date="2021-01" db="EMBL/GenBank/DDBJ databases">
        <title>Whole genome shotgun sequence of Catellatospora bangladeshensis NBRC 107357.</title>
        <authorList>
            <person name="Komaki H."/>
            <person name="Tamura T."/>
        </authorList>
    </citation>
    <scope>NUCLEOTIDE SEQUENCE [LARGE SCALE GENOMIC DNA]</scope>
    <source>
        <strain evidence="1 2">NBRC 107357</strain>
    </source>
</reference>
<keyword evidence="2" id="KW-1185">Reference proteome</keyword>